<protein>
    <submittedName>
        <fullName evidence="1">Uncharacterized protein</fullName>
    </submittedName>
</protein>
<gene>
    <name evidence="1" type="ORF">L0N08_29550</name>
</gene>
<sequence length="105" mass="12074">YIMMMTAENTMEKRAELKGYNIMVDCTDCHTIIVFRFEQELAGTDRQVDYARSVLANKVFKVNEVAGMMLSNRRMTSDEYHNGIASLINELSSLTDAKYIIEHVK</sequence>
<proteinExistence type="predicted"/>
<name>A0AAW5C6A7_9FIRM</name>
<evidence type="ECO:0000313" key="1">
    <source>
        <dbReference type="EMBL" id="MCG4749545.1"/>
    </source>
</evidence>
<dbReference type="Proteomes" id="UP001299608">
    <property type="component" value="Unassembled WGS sequence"/>
</dbReference>
<reference evidence="1" key="1">
    <citation type="submission" date="2022-01" db="EMBL/GenBank/DDBJ databases">
        <title>Collection of gut derived symbiotic bacterial strains cultured from healthy donors.</title>
        <authorList>
            <person name="Lin H."/>
            <person name="Kohout C."/>
            <person name="Waligurski E."/>
            <person name="Pamer E.G."/>
        </authorList>
    </citation>
    <scope>NUCLEOTIDE SEQUENCE</scope>
    <source>
        <strain evidence="1">DFI.6.55</strain>
    </source>
</reference>
<organism evidence="1 2">
    <name type="scientific">Enterocloster aldenensis</name>
    <dbReference type="NCBI Taxonomy" id="358742"/>
    <lineage>
        <taxon>Bacteria</taxon>
        <taxon>Bacillati</taxon>
        <taxon>Bacillota</taxon>
        <taxon>Clostridia</taxon>
        <taxon>Lachnospirales</taxon>
        <taxon>Lachnospiraceae</taxon>
        <taxon>Enterocloster</taxon>
    </lineage>
</organism>
<comment type="caution">
    <text evidence="1">The sequence shown here is derived from an EMBL/GenBank/DDBJ whole genome shotgun (WGS) entry which is preliminary data.</text>
</comment>
<accession>A0AAW5C6A7</accession>
<dbReference type="RefSeq" id="WP_238053999.1">
    <property type="nucleotide sequence ID" value="NZ_JAKNGE010000092.1"/>
</dbReference>
<evidence type="ECO:0000313" key="2">
    <source>
        <dbReference type="Proteomes" id="UP001299608"/>
    </source>
</evidence>
<feature type="non-terminal residue" evidence="1">
    <location>
        <position position="1"/>
    </location>
</feature>
<dbReference type="EMBL" id="JAKNGE010000092">
    <property type="protein sequence ID" value="MCG4749545.1"/>
    <property type="molecule type" value="Genomic_DNA"/>
</dbReference>
<dbReference type="AlphaFoldDB" id="A0AAW5C6A7"/>